<comment type="function">
    <text evidence="1">Needed for flagellar regrowth and assembly.</text>
</comment>
<evidence type="ECO:0000256" key="7">
    <source>
        <dbReference type="NCBIfam" id="TIGR03825"/>
    </source>
</evidence>
<evidence type="ECO:0000256" key="2">
    <source>
        <dbReference type="ARBA" id="ARBA00006602"/>
    </source>
</evidence>
<name>A0A9X1XB87_9BACL</name>
<reference evidence="10" key="1">
    <citation type="submission" date="2021-09" db="EMBL/GenBank/DDBJ databases">
        <title>Genome analysis of Fictibacillus sp. KIGAM418 isolated from marine sediment.</title>
        <authorList>
            <person name="Seo M.-J."/>
            <person name="Cho E.-S."/>
            <person name="Hwang C.Y."/>
        </authorList>
    </citation>
    <scope>NUCLEOTIDE SEQUENCE</scope>
    <source>
        <strain evidence="10">KIGAM418</strain>
    </source>
</reference>
<evidence type="ECO:0000256" key="4">
    <source>
        <dbReference type="ARBA" id="ARBA00022795"/>
    </source>
</evidence>
<dbReference type="PANTHER" id="PTHR34982">
    <property type="entry name" value="YOP PROTEINS TRANSLOCATION PROTEIN L"/>
    <property type="match status" value="1"/>
</dbReference>
<evidence type="ECO:0000256" key="1">
    <source>
        <dbReference type="ARBA" id="ARBA00003041"/>
    </source>
</evidence>
<keyword evidence="5" id="KW-0653">Protein transport</keyword>
<evidence type="ECO:0000256" key="5">
    <source>
        <dbReference type="ARBA" id="ARBA00022927"/>
    </source>
</evidence>
<dbReference type="PANTHER" id="PTHR34982:SF1">
    <property type="entry name" value="FLAGELLAR ASSEMBLY PROTEIN FLIH"/>
    <property type="match status" value="1"/>
</dbReference>
<keyword evidence="3" id="KW-0813">Transport</keyword>
<dbReference type="NCBIfam" id="TIGR03825">
    <property type="entry name" value="FliH_bacil"/>
    <property type="match status" value="1"/>
</dbReference>
<comment type="caution">
    <text evidence="10">The sequence shown here is derived from an EMBL/GenBank/DDBJ whole genome shotgun (WGS) entry which is preliminary data.</text>
</comment>
<evidence type="ECO:0000256" key="6">
    <source>
        <dbReference type="ARBA" id="ARBA00023225"/>
    </source>
</evidence>
<organism evidence="10 11">
    <name type="scientific">Fictibacillus marinisediminis</name>
    <dbReference type="NCBI Taxonomy" id="2878389"/>
    <lineage>
        <taxon>Bacteria</taxon>
        <taxon>Bacillati</taxon>
        <taxon>Bacillota</taxon>
        <taxon>Bacilli</taxon>
        <taxon>Bacillales</taxon>
        <taxon>Fictibacillaceae</taxon>
        <taxon>Fictibacillus</taxon>
    </lineage>
</organism>
<evidence type="ECO:0000259" key="9">
    <source>
        <dbReference type="Pfam" id="PF02108"/>
    </source>
</evidence>
<feature type="coiled-coil region" evidence="8">
    <location>
        <begin position="37"/>
        <end position="78"/>
    </location>
</feature>
<dbReference type="GO" id="GO:0044781">
    <property type="term" value="P:bacterial-type flagellum organization"/>
    <property type="evidence" value="ECO:0007669"/>
    <property type="project" value="UniProtKB-KW"/>
</dbReference>
<keyword evidence="4" id="KW-1005">Bacterial flagellum biogenesis</keyword>
<feature type="domain" description="Flagellar assembly protein FliH/Type III secretion system HrpE" evidence="9">
    <location>
        <begin position="120"/>
        <end position="244"/>
    </location>
</feature>
<dbReference type="InterPro" id="IPR022524">
    <property type="entry name" value="FliH_Bacilli"/>
</dbReference>
<dbReference type="Pfam" id="PF02108">
    <property type="entry name" value="FliH"/>
    <property type="match status" value="1"/>
</dbReference>
<evidence type="ECO:0000256" key="8">
    <source>
        <dbReference type="SAM" id="Coils"/>
    </source>
</evidence>
<proteinExistence type="inferred from homology"/>
<keyword evidence="10" id="KW-0966">Cell projection</keyword>
<dbReference type="AlphaFoldDB" id="A0A9X1XB87"/>
<dbReference type="GO" id="GO:0005829">
    <property type="term" value="C:cytosol"/>
    <property type="evidence" value="ECO:0007669"/>
    <property type="project" value="TreeGrafter"/>
</dbReference>
<evidence type="ECO:0000313" key="10">
    <source>
        <dbReference type="EMBL" id="MCK6257011.1"/>
    </source>
</evidence>
<dbReference type="Proteomes" id="UP001139011">
    <property type="component" value="Unassembled WGS sequence"/>
</dbReference>
<sequence length="260" mass="30272">MSRIIKSSLAETQDLNRTIGIKKIQQKIMVQEHLTPESRMEISKQKAQNILEEAERSYEEMTARMAKERSEHEAFLENSKKEWNGQVIIERDEARKEGFHEGYEAGLIEGRTSYESLLDHARETVERSKQDYQQRVESAEPVIIELAAKMARKLVGELLKENKEAWTVVLKGLIKEVRDYPEVKLYVHPYWYETTLNAKQEIQNVLMHTSVLYIYPDEKLSENGCVVEFPFGRIEGGMDSQLNELKEKLIETIGDQNDEH</sequence>
<evidence type="ECO:0000256" key="3">
    <source>
        <dbReference type="ARBA" id="ARBA00022448"/>
    </source>
</evidence>
<keyword evidence="10" id="KW-0969">Cilium</keyword>
<keyword evidence="8" id="KW-0175">Coiled coil</keyword>
<evidence type="ECO:0000313" key="11">
    <source>
        <dbReference type="Proteomes" id="UP001139011"/>
    </source>
</evidence>
<dbReference type="EMBL" id="JAIWJX010000002">
    <property type="protein sequence ID" value="MCK6257011.1"/>
    <property type="molecule type" value="Genomic_DNA"/>
</dbReference>
<dbReference type="InterPro" id="IPR018035">
    <property type="entry name" value="Flagellar_FliH/T3SS_HrpE"/>
</dbReference>
<protein>
    <recommendedName>
        <fullName evidence="7">Flagellar assembly protein FliH</fullName>
    </recommendedName>
</protein>
<keyword evidence="11" id="KW-1185">Reference proteome</keyword>
<gene>
    <name evidence="10" type="primary">fliH</name>
    <name evidence="10" type="ORF">LCY76_10430</name>
</gene>
<dbReference type="GO" id="GO:0015031">
    <property type="term" value="P:protein transport"/>
    <property type="evidence" value="ECO:0007669"/>
    <property type="project" value="UniProtKB-KW"/>
</dbReference>
<keyword evidence="6" id="KW-1006">Bacterial flagellum protein export</keyword>
<dbReference type="RefSeq" id="WP_248252580.1">
    <property type="nucleotide sequence ID" value="NZ_JAIWJX010000002.1"/>
</dbReference>
<keyword evidence="10" id="KW-0282">Flagellum</keyword>
<dbReference type="InterPro" id="IPR051472">
    <property type="entry name" value="T3SS_Stator/FliH"/>
</dbReference>
<comment type="similarity">
    <text evidence="2">Belongs to the FliH family.</text>
</comment>
<accession>A0A9X1XB87</accession>